<dbReference type="EMBL" id="DS022303">
    <property type="protein sequence ID" value="OAJ39713.1"/>
    <property type="molecule type" value="Genomic_DNA"/>
</dbReference>
<dbReference type="STRING" id="403673.A0A177WI24"/>
<protein>
    <submittedName>
        <fullName evidence="2">Uncharacterized protein</fullName>
    </submittedName>
</protein>
<reference evidence="2 3" key="1">
    <citation type="submission" date="2006-10" db="EMBL/GenBank/DDBJ databases">
        <title>The Genome Sequence of Batrachochytrium dendrobatidis JEL423.</title>
        <authorList>
            <consortium name="The Broad Institute Genome Sequencing Platform"/>
            <person name="Birren B."/>
            <person name="Lander E."/>
            <person name="Galagan J."/>
            <person name="Cuomo C."/>
            <person name="Devon K."/>
            <person name="Jaffe D."/>
            <person name="Butler J."/>
            <person name="Alvarez P."/>
            <person name="Gnerre S."/>
            <person name="Grabherr M."/>
            <person name="Kleber M."/>
            <person name="Mauceli E."/>
            <person name="Brockman W."/>
            <person name="Young S."/>
            <person name="LaButti K."/>
            <person name="Sykes S."/>
            <person name="DeCaprio D."/>
            <person name="Crawford M."/>
            <person name="Koehrsen M."/>
            <person name="Engels R."/>
            <person name="Montgomery P."/>
            <person name="Pearson M."/>
            <person name="Howarth C."/>
            <person name="Larson L."/>
            <person name="White J."/>
            <person name="O'Leary S."/>
            <person name="Kodira C."/>
            <person name="Zeng Q."/>
            <person name="Yandava C."/>
            <person name="Alvarado L."/>
            <person name="Longcore J."/>
            <person name="James T."/>
        </authorList>
    </citation>
    <scope>NUCLEOTIDE SEQUENCE [LARGE SCALE GENOMIC DNA]</scope>
    <source>
        <strain evidence="2 3">JEL423</strain>
    </source>
</reference>
<dbReference type="AlphaFoldDB" id="A0A177WI24"/>
<reference evidence="2 3" key="2">
    <citation type="submission" date="2016-05" db="EMBL/GenBank/DDBJ databases">
        <title>Lineage-specific infection strategies underlie the spectrum of fungal disease in amphibians.</title>
        <authorList>
            <person name="Cuomo C.A."/>
            <person name="Farrer R.A."/>
            <person name="James T."/>
            <person name="Longcore J."/>
            <person name="Birren B."/>
        </authorList>
    </citation>
    <scope>NUCLEOTIDE SEQUENCE [LARGE SCALE GENOMIC DNA]</scope>
    <source>
        <strain evidence="2 3">JEL423</strain>
    </source>
</reference>
<dbReference type="OrthoDB" id="2144752at2759"/>
<feature type="region of interest" description="Disordered" evidence="1">
    <location>
        <begin position="1"/>
        <end position="73"/>
    </location>
</feature>
<evidence type="ECO:0000313" key="3">
    <source>
        <dbReference type="Proteomes" id="UP000077115"/>
    </source>
</evidence>
<feature type="region of interest" description="Disordered" evidence="1">
    <location>
        <begin position="134"/>
        <end position="171"/>
    </location>
</feature>
<accession>A0A177WI24</accession>
<evidence type="ECO:0000313" key="2">
    <source>
        <dbReference type="EMBL" id="OAJ39713.1"/>
    </source>
</evidence>
<evidence type="ECO:0000256" key="1">
    <source>
        <dbReference type="SAM" id="MobiDB-lite"/>
    </source>
</evidence>
<proteinExistence type="predicted"/>
<dbReference type="VEuPathDB" id="FungiDB:BDEG_23542"/>
<sequence length="337" mass="36526">MGKQTLGSSVSKQASNSIQQQTSSQSSRQQKLSQVPANKSVLKTGNASVSANSIATKSSRPVSAIHSDTSTASAWSKRYTTAGPEISITQPILEYASEQPAETNIGILQDSTQRPKTSPATFGMGTLIEGEADQFNDGSMSTPVLGEAGTLKSRPSSSASTQGQSTAMSKKPLVTKRDTIIIFRLAALRPTSSRSRQPNAEQSAQDDLVKSLRDQISQHQHDKRELTSTNQSLMDKTTVLEKRVKVLEQHEQHLIKEKELALRDLENHRRAGAGERTSVDTLRAQIAEERAQNASLIVHNRSLKTQIYELETVIETLMQTAPPDAARQAAAALKGIS</sequence>
<name>A0A177WI24_BATDL</name>
<feature type="compositionally biased region" description="Low complexity" evidence="1">
    <location>
        <begin position="13"/>
        <end position="34"/>
    </location>
</feature>
<dbReference type="Proteomes" id="UP000077115">
    <property type="component" value="Unassembled WGS sequence"/>
</dbReference>
<feature type="compositionally biased region" description="Polar residues" evidence="1">
    <location>
        <begin position="35"/>
        <end position="73"/>
    </location>
</feature>
<organism evidence="2 3">
    <name type="scientific">Batrachochytrium dendrobatidis (strain JEL423)</name>
    <dbReference type="NCBI Taxonomy" id="403673"/>
    <lineage>
        <taxon>Eukaryota</taxon>
        <taxon>Fungi</taxon>
        <taxon>Fungi incertae sedis</taxon>
        <taxon>Chytridiomycota</taxon>
        <taxon>Chytridiomycota incertae sedis</taxon>
        <taxon>Chytridiomycetes</taxon>
        <taxon>Rhizophydiales</taxon>
        <taxon>Rhizophydiales incertae sedis</taxon>
        <taxon>Batrachochytrium</taxon>
    </lineage>
</organism>
<feature type="compositionally biased region" description="Low complexity" evidence="1">
    <location>
        <begin position="156"/>
        <end position="169"/>
    </location>
</feature>
<gene>
    <name evidence="2" type="ORF">BDEG_23542</name>
</gene>
<feature type="compositionally biased region" description="Polar residues" evidence="1">
    <location>
        <begin position="1"/>
        <end position="12"/>
    </location>
</feature>